<dbReference type="Gene3D" id="1.20.870.10">
    <property type="entry name" value="Son of sevenless (SoS) protein Chain: S domain 1"/>
    <property type="match status" value="1"/>
</dbReference>
<keyword evidence="8 16" id="KW-0547">Nucleotide-binding</keyword>
<feature type="compositionally biased region" description="Polar residues" evidence="17">
    <location>
        <begin position="2213"/>
        <end position="2226"/>
    </location>
</feature>
<feature type="compositionally biased region" description="Basic and acidic residues" evidence="17">
    <location>
        <begin position="1385"/>
        <end position="1397"/>
    </location>
</feature>
<dbReference type="InterPro" id="IPR000595">
    <property type="entry name" value="cNMP-bd_dom"/>
</dbReference>
<evidence type="ECO:0000256" key="6">
    <source>
        <dbReference type="ARBA" id="ARBA00022679"/>
    </source>
</evidence>
<dbReference type="InterPro" id="IPR001611">
    <property type="entry name" value="Leu-rich_rpt"/>
</dbReference>
<evidence type="ECO:0000256" key="12">
    <source>
        <dbReference type="ARBA" id="ARBA00023134"/>
    </source>
</evidence>
<dbReference type="CDD" id="cd13999">
    <property type="entry name" value="STKc_MAP3K-like"/>
    <property type="match status" value="1"/>
</dbReference>
<dbReference type="Pfam" id="PF00610">
    <property type="entry name" value="DEP"/>
    <property type="match status" value="1"/>
</dbReference>
<dbReference type="GO" id="GO:0030553">
    <property type="term" value="F:cGMP binding"/>
    <property type="evidence" value="ECO:0007669"/>
    <property type="project" value="UniProtKB-KW"/>
</dbReference>
<feature type="binding site" evidence="16">
    <location>
        <position position="904"/>
    </location>
    <ligand>
        <name>ATP</name>
        <dbReference type="ChEBI" id="CHEBI:30616"/>
    </ligand>
</feature>
<dbReference type="CDD" id="cd00038">
    <property type="entry name" value="CAP_ED"/>
    <property type="match status" value="2"/>
</dbReference>
<dbReference type="SMART" id="SM00364">
    <property type="entry name" value="LRR_BAC"/>
    <property type="match status" value="4"/>
</dbReference>
<evidence type="ECO:0000256" key="3">
    <source>
        <dbReference type="ARBA" id="ARBA00022527"/>
    </source>
</evidence>
<dbReference type="CDD" id="cd04371">
    <property type="entry name" value="DEP"/>
    <property type="match status" value="1"/>
</dbReference>
<dbReference type="CDD" id="cd06224">
    <property type="entry name" value="REM"/>
    <property type="match status" value="1"/>
</dbReference>
<dbReference type="InterPro" id="IPR001245">
    <property type="entry name" value="Ser-Thr/Tyr_kinase_cat_dom"/>
</dbReference>
<dbReference type="PROSITE" id="PS50042">
    <property type="entry name" value="CNMP_BINDING_3"/>
    <property type="match status" value="2"/>
</dbReference>
<evidence type="ECO:0000256" key="14">
    <source>
        <dbReference type="ARBA" id="ARBA00048679"/>
    </source>
</evidence>
<dbReference type="Gene3D" id="2.30.29.30">
    <property type="entry name" value="Pleckstrin-homology domain (PH domain)/Phosphotyrosine-binding domain (PTB)"/>
    <property type="match status" value="1"/>
</dbReference>
<evidence type="ECO:0000256" key="16">
    <source>
        <dbReference type="PROSITE-ProRule" id="PRU10141"/>
    </source>
</evidence>
<feature type="domain" description="Cyclic nucleotide-binding" evidence="20">
    <location>
        <begin position="2026"/>
        <end position="2124"/>
    </location>
</feature>
<dbReference type="SUPFAM" id="SSF56112">
    <property type="entry name" value="Protein kinase-like (PK-like)"/>
    <property type="match status" value="1"/>
</dbReference>
<dbReference type="Gene3D" id="3.80.10.10">
    <property type="entry name" value="Ribonuclease Inhibitor"/>
    <property type="match status" value="1"/>
</dbReference>
<dbReference type="InterPro" id="IPR036390">
    <property type="entry name" value="WH_DNA-bd_sf"/>
</dbReference>
<dbReference type="FunFam" id="1.10.510.10:FF:002127">
    <property type="entry name" value="Probable serine/threonine-protein kinase pats1"/>
    <property type="match status" value="1"/>
</dbReference>
<dbReference type="PROSITE" id="PS50009">
    <property type="entry name" value="RASGEF_CAT"/>
    <property type="match status" value="1"/>
</dbReference>
<dbReference type="InterPro" id="IPR008271">
    <property type="entry name" value="Ser/Thr_kinase_AS"/>
</dbReference>
<keyword evidence="25" id="KW-1185">Reference proteome</keyword>
<keyword evidence="4" id="KW-0140">cGMP</keyword>
<organism evidence="24 25">
    <name type="scientific">Dictyostelium firmibasis</name>
    <dbReference type="NCBI Taxonomy" id="79012"/>
    <lineage>
        <taxon>Eukaryota</taxon>
        <taxon>Amoebozoa</taxon>
        <taxon>Evosea</taxon>
        <taxon>Eumycetozoa</taxon>
        <taxon>Dictyostelia</taxon>
        <taxon>Dictyosteliales</taxon>
        <taxon>Dictyosteliaceae</taxon>
        <taxon>Dictyostelium</taxon>
    </lineage>
</organism>
<dbReference type="SMART" id="SM00100">
    <property type="entry name" value="cNMP"/>
    <property type="match status" value="2"/>
</dbReference>
<keyword evidence="11" id="KW-0142">cGMP-binding</keyword>
<evidence type="ECO:0000313" key="24">
    <source>
        <dbReference type="EMBL" id="KAK5579899.1"/>
    </source>
</evidence>
<dbReference type="PROSITE" id="PS51424">
    <property type="entry name" value="ROC"/>
    <property type="match status" value="1"/>
</dbReference>
<sequence>MSQKQKQIRFQDYQFTATKDEAYGRSDRYVKQFLNKNLLKKKDGTLGTAEELLTLIQQSNINVVTASTGGAAMGAMLNHTVSTINLTGSGSVPTYNHSTDRNSGSHVLTSTNSVISNQSISSSGVINNNNNNSNSTTGTTTTISIPNTSSNTVTTTALISTGSQNASDTAQIDIEFHLSYTQLVTLPPSIFNLIWIQKLVLTHHNIKTLSEDIGKLQQLQVLVLENNRLINLPQSIGDLVNLKRLEVDNNHLVSLCSLERLSKLEVLSVNNNKLTLLPTSIASLSSLKTLNIKSNPIITPPSTVVSKGLKDIVAFLRELETGARPCLRSKLVVLGDPGVGKTSVVQCMKGKKKKTNVASSSINIGGTSGSEVGIEIDQYDFDVVFDEDDKKRRVITLSTWDIANQDVYFASSQLFDSERSVYIVVFNLNNDDFSAIEYWLHCIMSTSPNSPIVLVGTHIDAFENLNVVNAVLESVASRFQKRFTNIQAIISVSCTTGYDVDKLRQLIEDIVKTQPYLKEKVPSSFFTLEEALIEVKKKRIPPVMMWQEYINLANICNLKDSVQIQRATEFLHNIGSIVYFNDLNSSTVGKMVILDQQWIINCMSSLITSKLLINNCNGIVRQTDLELVWKAPTYPEHLHPALLSIMQAFEICRPLSPSDLVRPEEVNEKEVMGDRNLVPNLLSDNTNIVAQWDDFIDPDTILLNRQYHLPFLPEKFFGKLIIHLMNFTKVESCQKRAVILRNQDNHEALIELKTIKDNKDGTSKKILTVDVRGLVSPVSLLRILTDTIESLFSQWYKLDIKRYISCYECAILYDRNPTLFTIEECELAVIDGKTVLTCNQKSDSDRVSTSHRLKLDILAPDISMVDIPIPRFNLSEVKINKEVGRGAFGIVYEAEWLGEWIALKKLLLPSSTDTTNNVNGNGEVMVYDDPDQLIEDRLRVFREFRHEVYYMSGLNHPNVMKISGFCIQPLCMALEYVRYGSLYSLLTNSSIEISWGLRLQIATEIAKGMQHLHSHNPPVIHRDLKSPNVLLNGITEGQNSVATIIDFGTSTALYGGAALVRCVDQPLWLGPEVLAGTAYSEPSDVYSFGIILWELYTRAHPFDEFQFGQWMSKLEDEIIRGLRPTIPPTCPPEYVELIQSCWTHEPNSRPTFTSIVETLGQIKKKFAPLPFTHPPHIRNMMRKSRSSSISEAMLPSNLLHLNLNGLGNSNNNPNIPVTTISLASSGTSPTNSSIGILSQSLTQPLTTGGGSTSGLLSTSVNRDNSSLISASSLGNNTSTSSLASLVSNNSGLHHSPSASDGLNDYYGGVSGDNDSTMDFFQDIFTEEENEQPYPFADDDQQKGILFGFDEEQTNPNASSVSIIIAATMAKMIEMMTKGESSATLKSEHISTRRRSDTAGKNGVPPHWRNSVPLSTNTCTTLDETFIDDFIYVYRSFTTPRNIFKLLVRRFFGPRLTDKVDTFTIKKFEQKKAAIRQGIAVFLRKWVADITELEFRQEEFWLYHNTVAFTKQFIATEFPTIATQIYATLAIHEDEVNLTNQRFLQIAFSESEIQIDRAMSSMQLTAPKPFRSQKNLANSYSSQACDSSFYYQPSSNDVSRVFLNLATGMRDPLLGITVKERKFKKDKVSTLCCSGSEIIDWITKCMPIKRDDASTLVLDMLMKQFFIQISDDGTPISNQKGNSSNFSDSSTSFYMFLEDDPDLVARQYTFLELKYLQNIHPRELLGFSVGLVMPNENEKDPEKWRQSNFPHIYDYFRWFNKMTMLVSTEILRQRDIKQRAVIIEKYIAIALEYLSLWNFNGIMQVLSSLHSEPISRLSATWARVSQKSMDCFYELSRLMLPESNYLPLRTALASQKPTTAIQSSPAYPNISVYMTHTICPTIPFLGALIADLSQTCTENPTFISSGGEKMINILRVKRLSKKMKMFKEYKEMPTQYMPALTTTPLQYYEHYVNDLKALDSLQIDRLSDIERKLEIICEKNGTTGDDKEKGDENGGGLTSSNFFGNGSDELTERDWTILLTNASVIAYNRGDVVMEENAINTHLYRIKSGAISVEKKDKEGINCKVATMLAPKMFGEMSFLGNKTTARLTVDEESDLYVMDIPFLNNLFNSHPRLGAKFYKIMANQLAIRLKNLPWSKPKSSTGSAAQSAGPDNILGTTPTGISGGSGSGLTSLLNQNLSSIMSLSNSNTPPASPRVMTPTLPSPPAPLQSPPTNSGSPSGDQKINNPIFQNVHPTIQHRASSSANLGTHPHRPSNASFNHSSSGGERTITKDPHQRDSGSIDKPIPSLGSGGTPRGDGARSGSISYLGRTQTSTSPLNEGLSGSGSGQPVMKKNDQEFCQRFALVDEIVIKDYPCSLNRSGRLYISQQHVCFYSKFFGYKTKKVIPFKNIDKLICVNVNQIELTRLKNTIPSNYRLTFQTGKDREDAYSMISILWESSKQSSSSSDEIKNKLAAERKKVNNLTLKTRSNKNKGDELTKEDWELIGCEGSRSSTFKKDEVIIREGERMQKIFQIGKGVCRIEKSVPVAPGSTEMKKVVLGTMKQDDTFGEITYLLNGETTADVIADSDQTEVYTIEGQFVNILFDLNPALASKWFKYLATALNKTLIERESQLYA</sequence>
<evidence type="ECO:0000256" key="10">
    <source>
        <dbReference type="ARBA" id="ARBA00022840"/>
    </source>
</evidence>
<evidence type="ECO:0000256" key="4">
    <source>
        <dbReference type="ARBA" id="ARBA00022535"/>
    </source>
</evidence>
<dbReference type="Gene3D" id="1.10.510.10">
    <property type="entry name" value="Transferase(Phosphotransferase) domain 1"/>
    <property type="match status" value="1"/>
</dbReference>
<dbReference type="InterPro" id="IPR001895">
    <property type="entry name" value="RASGEF_cat_dom"/>
</dbReference>
<dbReference type="FunFam" id="2.30.29.30:FF:000927">
    <property type="entry name" value="Cyclic GMP-binding protein D"/>
    <property type="match status" value="1"/>
</dbReference>
<dbReference type="SUPFAM" id="SSF46785">
    <property type="entry name" value="Winged helix' DNA-binding domain"/>
    <property type="match status" value="1"/>
</dbReference>
<dbReference type="Pfam" id="PF08477">
    <property type="entry name" value="Roc"/>
    <property type="match status" value="1"/>
</dbReference>
<dbReference type="PANTHER" id="PTHR44329">
    <property type="entry name" value="SERINE/THREONINE-PROTEIN KINASE TNNI3K-RELATED"/>
    <property type="match status" value="1"/>
</dbReference>
<evidence type="ECO:0000259" key="23">
    <source>
        <dbReference type="PROSITE" id="PS51424"/>
    </source>
</evidence>
<dbReference type="InterPro" id="IPR027417">
    <property type="entry name" value="P-loop_NTPase"/>
</dbReference>
<protein>
    <recommendedName>
        <fullName evidence="2">non-specific serine/threonine protein kinase</fullName>
        <ecNumber evidence="2">2.7.11.1</ecNumber>
    </recommendedName>
</protein>
<feature type="region of interest" description="Disordered" evidence="17">
    <location>
        <begin position="1980"/>
        <end position="2004"/>
    </location>
</feature>
<dbReference type="InterPro" id="IPR000719">
    <property type="entry name" value="Prot_kinase_dom"/>
</dbReference>
<feature type="region of interest" description="Disordered" evidence="17">
    <location>
        <begin position="2181"/>
        <end position="2226"/>
    </location>
</feature>
<dbReference type="GO" id="GO:0005524">
    <property type="term" value="F:ATP binding"/>
    <property type="evidence" value="ECO:0007669"/>
    <property type="project" value="UniProtKB-UniRule"/>
</dbReference>
<feature type="domain" description="Cyclic nucleotide-binding" evidence="20">
    <location>
        <begin position="2493"/>
        <end position="2566"/>
    </location>
</feature>
<keyword evidence="7" id="KW-0677">Repeat</keyword>
<evidence type="ECO:0000259" key="21">
    <source>
        <dbReference type="PROSITE" id="PS50186"/>
    </source>
</evidence>
<dbReference type="GO" id="GO:0005085">
    <property type="term" value="F:guanyl-nucleotide exchange factor activity"/>
    <property type="evidence" value="ECO:0007669"/>
    <property type="project" value="UniProtKB-KW"/>
</dbReference>
<dbReference type="Gene3D" id="3.30.200.20">
    <property type="entry name" value="Phosphorylase Kinase, domain 1"/>
    <property type="match status" value="1"/>
</dbReference>
<feature type="domain" description="Roc" evidence="23">
    <location>
        <begin position="322"/>
        <end position="514"/>
    </location>
</feature>
<dbReference type="PROSITE" id="PS51450">
    <property type="entry name" value="LRR"/>
    <property type="match status" value="1"/>
</dbReference>
<dbReference type="EC" id="2.7.11.1" evidence="2"/>
<evidence type="ECO:0000259" key="22">
    <source>
        <dbReference type="PROSITE" id="PS50212"/>
    </source>
</evidence>
<comment type="similarity">
    <text evidence="1">Belongs to the protein kinase superfamily. TKL Ser/Thr protein kinase family. ROCO subfamily.</text>
</comment>
<dbReference type="PROSITE" id="PS51419">
    <property type="entry name" value="RAB"/>
    <property type="match status" value="1"/>
</dbReference>
<dbReference type="Gene3D" id="2.60.120.10">
    <property type="entry name" value="Jelly Rolls"/>
    <property type="match status" value="2"/>
</dbReference>
<gene>
    <name evidence="24" type="ORF">RB653_009587</name>
</gene>
<comment type="catalytic activity">
    <reaction evidence="14">
        <text>L-seryl-[protein] + ATP = O-phospho-L-seryl-[protein] + ADP + H(+)</text>
        <dbReference type="Rhea" id="RHEA:17989"/>
        <dbReference type="Rhea" id="RHEA-COMP:9863"/>
        <dbReference type="Rhea" id="RHEA-COMP:11604"/>
        <dbReference type="ChEBI" id="CHEBI:15378"/>
        <dbReference type="ChEBI" id="CHEBI:29999"/>
        <dbReference type="ChEBI" id="CHEBI:30616"/>
        <dbReference type="ChEBI" id="CHEBI:83421"/>
        <dbReference type="ChEBI" id="CHEBI:456216"/>
        <dbReference type="EC" id="2.7.11.1"/>
    </reaction>
</comment>
<dbReference type="GO" id="GO:0007264">
    <property type="term" value="P:small GTPase-mediated signal transduction"/>
    <property type="evidence" value="ECO:0007669"/>
    <property type="project" value="InterPro"/>
</dbReference>
<dbReference type="FunFam" id="1.20.870.10:FF:000037">
    <property type="entry name" value="Cyclic GMP-binding protein D"/>
    <property type="match status" value="1"/>
</dbReference>
<feature type="region of interest" description="Disordered" evidence="17">
    <location>
        <begin position="2238"/>
        <end position="2331"/>
    </location>
</feature>
<feature type="region of interest" description="Disordered" evidence="17">
    <location>
        <begin position="1380"/>
        <end position="1408"/>
    </location>
</feature>
<evidence type="ECO:0000313" key="25">
    <source>
        <dbReference type="Proteomes" id="UP001344447"/>
    </source>
</evidence>
<dbReference type="EMBL" id="JAVFKY010000003">
    <property type="protein sequence ID" value="KAK5579899.1"/>
    <property type="molecule type" value="Genomic_DNA"/>
</dbReference>
<keyword evidence="9" id="KW-0418">Kinase</keyword>
<feature type="domain" description="Ras-GEF" evidence="18">
    <location>
        <begin position="1699"/>
        <end position="1962"/>
    </location>
</feature>
<dbReference type="SUPFAM" id="SSF51206">
    <property type="entry name" value="cAMP-binding domain-like"/>
    <property type="match status" value="2"/>
</dbReference>
<evidence type="ECO:0000256" key="2">
    <source>
        <dbReference type="ARBA" id="ARBA00012513"/>
    </source>
</evidence>
<feature type="compositionally biased region" description="Polar residues" evidence="17">
    <location>
        <begin position="2253"/>
        <end position="2264"/>
    </location>
</feature>
<evidence type="ECO:0000256" key="13">
    <source>
        <dbReference type="ARBA" id="ARBA00047899"/>
    </source>
</evidence>
<dbReference type="InterPro" id="IPR011993">
    <property type="entry name" value="PH-like_dom_sf"/>
</dbReference>
<dbReference type="InterPro" id="IPR032171">
    <property type="entry name" value="COR-A"/>
</dbReference>
<evidence type="ECO:0000259" key="19">
    <source>
        <dbReference type="PROSITE" id="PS50011"/>
    </source>
</evidence>
<keyword evidence="3" id="KW-0723">Serine/threonine-protein kinase</keyword>
<dbReference type="Pfam" id="PF25497">
    <property type="entry name" value="COR-B"/>
    <property type="match status" value="1"/>
</dbReference>
<evidence type="ECO:0000256" key="15">
    <source>
        <dbReference type="PROSITE-ProRule" id="PRU00168"/>
    </source>
</evidence>
<dbReference type="InterPro" id="IPR055414">
    <property type="entry name" value="LRR_R13L4/SHOC2-like"/>
</dbReference>
<dbReference type="SMART" id="SM00049">
    <property type="entry name" value="DEP"/>
    <property type="match status" value="1"/>
</dbReference>
<feature type="domain" description="Protein kinase" evidence="19">
    <location>
        <begin position="877"/>
        <end position="1172"/>
    </location>
</feature>
<dbReference type="InterPro" id="IPR057263">
    <property type="entry name" value="COR-B"/>
</dbReference>
<dbReference type="InterPro" id="IPR011009">
    <property type="entry name" value="Kinase-like_dom_sf"/>
</dbReference>
<dbReference type="Gene3D" id="3.40.50.300">
    <property type="entry name" value="P-loop containing nucleotide triphosphate hydrolases"/>
    <property type="match status" value="1"/>
</dbReference>
<keyword evidence="6" id="KW-0808">Transferase</keyword>
<dbReference type="PROSITE" id="PS00108">
    <property type="entry name" value="PROTEIN_KINASE_ST"/>
    <property type="match status" value="1"/>
</dbReference>
<dbReference type="InterPro" id="IPR014710">
    <property type="entry name" value="RmlC-like_jellyroll"/>
</dbReference>
<dbReference type="SMART" id="SM00147">
    <property type="entry name" value="RasGEF"/>
    <property type="match status" value="1"/>
</dbReference>
<dbReference type="PROSITE" id="PS50186">
    <property type="entry name" value="DEP"/>
    <property type="match status" value="1"/>
</dbReference>
<dbReference type="InterPro" id="IPR023578">
    <property type="entry name" value="Ras_GEF_dom_sf"/>
</dbReference>
<evidence type="ECO:0000256" key="8">
    <source>
        <dbReference type="ARBA" id="ARBA00022741"/>
    </source>
</evidence>
<keyword evidence="5" id="KW-0433">Leucine-rich repeat</keyword>
<evidence type="ECO:0000256" key="9">
    <source>
        <dbReference type="ARBA" id="ARBA00022777"/>
    </source>
</evidence>
<dbReference type="GO" id="GO:0004674">
    <property type="term" value="F:protein serine/threonine kinase activity"/>
    <property type="evidence" value="ECO:0007669"/>
    <property type="project" value="UniProtKB-KW"/>
</dbReference>
<dbReference type="SMART" id="SM00220">
    <property type="entry name" value="S_TKc"/>
    <property type="match status" value="1"/>
</dbReference>
<dbReference type="Pfam" id="PF00027">
    <property type="entry name" value="cNMP_binding"/>
    <property type="match status" value="2"/>
</dbReference>
<dbReference type="InterPro" id="IPR020859">
    <property type="entry name" value="ROC"/>
</dbReference>
<dbReference type="InterPro" id="IPR018490">
    <property type="entry name" value="cNMP-bd_dom_sf"/>
</dbReference>
<dbReference type="PRINTS" id="PR00109">
    <property type="entry name" value="TYRKINASE"/>
</dbReference>
<evidence type="ECO:0000259" key="18">
    <source>
        <dbReference type="PROSITE" id="PS50009"/>
    </source>
</evidence>
<dbReference type="PROSITE" id="PS50212">
    <property type="entry name" value="RASGEF_NTER"/>
    <property type="match status" value="1"/>
</dbReference>
<dbReference type="PROSITE" id="PS00107">
    <property type="entry name" value="PROTEIN_KINASE_ATP"/>
    <property type="match status" value="1"/>
</dbReference>
<dbReference type="PROSITE" id="PS50011">
    <property type="entry name" value="PROTEIN_KINASE_DOM"/>
    <property type="match status" value="1"/>
</dbReference>
<evidence type="ECO:0000256" key="5">
    <source>
        <dbReference type="ARBA" id="ARBA00022614"/>
    </source>
</evidence>
<dbReference type="SUPFAM" id="SSF52540">
    <property type="entry name" value="P-loop containing nucleoside triphosphate hydrolases"/>
    <property type="match status" value="1"/>
</dbReference>
<dbReference type="InterPro" id="IPR000591">
    <property type="entry name" value="DEP_dom"/>
</dbReference>
<feature type="compositionally biased region" description="Polar residues" evidence="17">
    <location>
        <begin position="2137"/>
        <end position="2146"/>
    </location>
</feature>
<evidence type="ECO:0000256" key="7">
    <source>
        <dbReference type="ARBA" id="ARBA00022737"/>
    </source>
</evidence>
<accession>A0AAN7TUH8</accession>
<feature type="compositionally biased region" description="Basic and acidic residues" evidence="17">
    <location>
        <begin position="2267"/>
        <end position="2279"/>
    </location>
</feature>
<dbReference type="Pfam" id="PF07714">
    <property type="entry name" value="PK_Tyr_Ser-Thr"/>
    <property type="match status" value="1"/>
</dbReference>
<dbReference type="Pfam" id="PF16095">
    <property type="entry name" value="COR-A"/>
    <property type="match status" value="1"/>
</dbReference>
<dbReference type="SMART" id="SM00568">
    <property type="entry name" value="GRAM"/>
    <property type="match status" value="1"/>
</dbReference>
<dbReference type="SMART" id="SM00369">
    <property type="entry name" value="LRR_TYP"/>
    <property type="match status" value="2"/>
</dbReference>
<dbReference type="GO" id="GO:0005525">
    <property type="term" value="F:GTP binding"/>
    <property type="evidence" value="ECO:0007669"/>
    <property type="project" value="UniProtKB-KW"/>
</dbReference>
<dbReference type="Pfam" id="PF23598">
    <property type="entry name" value="LRR_14"/>
    <property type="match status" value="1"/>
</dbReference>
<dbReference type="InterPro" id="IPR036964">
    <property type="entry name" value="RASGEF_cat_dom_sf"/>
</dbReference>
<dbReference type="InterPro" id="IPR032675">
    <property type="entry name" value="LRR_dom_sf"/>
</dbReference>
<feature type="compositionally biased region" description="Polar residues" evidence="17">
    <location>
        <begin position="2301"/>
        <end position="2316"/>
    </location>
</feature>
<feature type="domain" description="N-terminal Ras-GEF" evidence="22">
    <location>
        <begin position="1359"/>
        <end position="1532"/>
    </location>
</feature>
<dbReference type="InterPro" id="IPR003591">
    <property type="entry name" value="Leu-rich_rpt_typical-subtyp"/>
</dbReference>
<feature type="domain" description="DEP" evidence="21">
    <location>
        <begin position="1611"/>
        <end position="1697"/>
    </location>
</feature>
<dbReference type="InterPro" id="IPR051681">
    <property type="entry name" value="Ser/Thr_Kinases-Pseudokinases"/>
</dbReference>
<dbReference type="Gene3D" id="3.30.310.200">
    <property type="match status" value="1"/>
</dbReference>
<dbReference type="Proteomes" id="UP001344447">
    <property type="component" value="Unassembled WGS sequence"/>
</dbReference>
<proteinExistence type="inferred from homology"/>
<dbReference type="SUPFAM" id="SSF48366">
    <property type="entry name" value="Ras GEF"/>
    <property type="match status" value="1"/>
</dbReference>
<name>A0AAN7TUH8_9MYCE</name>
<dbReference type="InterPro" id="IPR036388">
    <property type="entry name" value="WH-like_DNA-bd_sf"/>
</dbReference>
<dbReference type="PANTHER" id="PTHR44329:SF288">
    <property type="entry name" value="MITOGEN-ACTIVATED PROTEIN KINASE KINASE KINASE 20"/>
    <property type="match status" value="1"/>
</dbReference>
<dbReference type="InterPro" id="IPR017441">
    <property type="entry name" value="Protein_kinase_ATP_BS"/>
</dbReference>
<feature type="region of interest" description="Disordered" evidence="17">
    <location>
        <begin position="125"/>
        <end position="144"/>
    </location>
</feature>
<evidence type="ECO:0000256" key="17">
    <source>
        <dbReference type="SAM" id="MobiDB-lite"/>
    </source>
</evidence>
<keyword evidence="12" id="KW-0342">GTP-binding</keyword>
<evidence type="ECO:0000259" key="20">
    <source>
        <dbReference type="PROSITE" id="PS50042"/>
    </source>
</evidence>
<dbReference type="Pfam" id="PF00618">
    <property type="entry name" value="RasGEF_N"/>
    <property type="match status" value="1"/>
</dbReference>
<reference evidence="24 25" key="1">
    <citation type="submission" date="2023-11" db="EMBL/GenBank/DDBJ databases">
        <title>Dfirmibasis_genome.</title>
        <authorList>
            <person name="Edelbroek B."/>
            <person name="Kjellin J."/>
            <person name="Jerlstrom-Hultqvist J."/>
            <person name="Soderbom F."/>
        </authorList>
    </citation>
    <scope>NUCLEOTIDE SEQUENCE [LARGE SCALE GENOMIC DNA]</scope>
    <source>
        <strain evidence="24 25">TNS-C-14</strain>
    </source>
</reference>
<dbReference type="Gene3D" id="1.10.10.10">
    <property type="entry name" value="Winged helix-like DNA-binding domain superfamily/Winged helix DNA-binding domain"/>
    <property type="match status" value="2"/>
</dbReference>
<dbReference type="InterPro" id="IPR004182">
    <property type="entry name" value="GRAM"/>
</dbReference>
<dbReference type="Gene3D" id="3.30.70.1390">
    <property type="entry name" value="ROC domain from the Parkinson's disease-associated leucine-rich repeat kinase 2"/>
    <property type="match status" value="1"/>
</dbReference>
<evidence type="ECO:0000256" key="11">
    <source>
        <dbReference type="ARBA" id="ARBA00022992"/>
    </source>
</evidence>
<dbReference type="PRINTS" id="PR00449">
    <property type="entry name" value="RASTRNSFRMNG"/>
</dbReference>
<evidence type="ECO:0000256" key="1">
    <source>
        <dbReference type="ARBA" id="ARBA00008171"/>
    </source>
</evidence>
<dbReference type="Pfam" id="PF02893">
    <property type="entry name" value="GRAM"/>
    <property type="match status" value="1"/>
</dbReference>
<dbReference type="SUPFAM" id="SSF52058">
    <property type="entry name" value="L domain-like"/>
    <property type="match status" value="1"/>
</dbReference>
<dbReference type="GO" id="GO:0005737">
    <property type="term" value="C:cytoplasm"/>
    <property type="evidence" value="ECO:0007669"/>
    <property type="project" value="UniProtKB-ARBA"/>
</dbReference>
<feature type="region of interest" description="Disordered" evidence="17">
    <location>
        <begin position="2136"/>
        <end position="2167"/>
    </location>
</feature>
<feature type="compositionally biased region" description="Pro residues" evidence="17">
    <location>
        <begin position="2200"/>
        <end position="2209"/>
    </location>
</feature>
<comment type="catalytic activity">
    <reaction evidence="13">
        <text>L-threonyl-[protein] + ATP = O-phospho-L-threonyl-[protein] + ADP + H(+)</text>
        <dbReference type="Rhea" id="RHEA:46608"/>
        <dbReference type="Rhea" id="RHEA-COMP:11060"/>
        <dbReference type="Rhea" id="RHEA-COMP:11605"/>
        <dbReference type="ChEBI" id="CHEBI:15378"/>
        <dbReference type="ChEBI" id="CHEBI:30013"/>
        <dbReference type="ChEBI" id="CHEBI:30616"/>
        <dbReference type="ChEBI" id="CHEBI:61977"/>
        <dbReference type="ChEBI" id="CHEBI:456216"/>
        <dbReference type="EC" id="2.7.11.1"/>
    </reaction>
</comment>
<dbReference type="InterPro" id="IPR000651">
    <property type="entry name" value="Ras-like_Gua-exchang_fac_N"/>
</dbReference>
<comment type="caution">
    <text evidence="24">The sequence shown here is derived from an EMBL/GenBank/DDBJ whole genome shotgun (WGS) entry which is preliminary data.</text>
</comment>
<keyword evidence="10 16" id="KW-0067">ATP-binding</keyword>
<dbReference type="Gene3D" id="1.10.840.10">
    <property type="entry name" value="Ras guanine-nucleotide exchange factors catalytic domain"/>
    <property type="match status" value="1"/>
</dbReference>
<dbReference type="Pfam" id="PF00617">
    <property type="entry name" value="RasGEF"/>
    <property type="match status" value="1"/>
</dbReference>
<keyword evidence="15" id="KW-0344">Guanine-nucleotide releasing factor</keyword>